<dbReference type="HOGENOM" id="CLU_066015_0_1_6"/>
<dbReference type="SUPFAM" id="SSF53850">
    <property type="entry name" value="Periplasmic binding protein-like II"/>
    <property type="match status" value="1"/>
</dbReference>
<dbReference type="STRING" id="498211.CJA_1268"/>
<evidence type="ECO:0000313" key="1">
    <source>
        <dbReference type="EMBL" id="ACE85956.1"/>
    </source>
</evidence>
<protein>
    <submittedName>
        <fullName evidence="1">Uncharacterized protein</fullName>
    </submittedName>
</protein>
<gene>
    <name evidence="1" type="ordered locus">CJA_1268</name>
</gene>
<keyword evidence="2" id="KW-1185">Reference proteome</keyword>
<proteinExistence type="predicted"/>
<dbReference type="Proteomes" id="UP000001036">
    <property type="component" value="Chromosome"/>
</dbReference>
<reference evidence="1 2" key="1">
    <citation type="journal article" date="2008" name="J. Bacteriol.">
        <title>Insights into plant cell wall degradation from the genome sequence of the soil bacterium Cellvibrio japonicus.</title>
        <authorList>
            <person name="Deboy R.T."/>
            <person name="Mongodin E.F."/>
            <person name="Fouts D.E."/>
            <person name="Tailford L.E."/>
            <person name="Khouri H."/>
            <person name="Emerson J.B."/>
            <person name="Mohamoud Y."/>
            <person name="Watkins K."/>
            <person name="Henrissat B."/>
            <person name="Gilbert H.J."/>
            <person name="Nelson K.E."/>
        </authorList>
    </citation>
    <scope>NUCLEOTIDE SEQUENCE [LARGE SCALE GENOMIC DNA]</scope>
    <source>
        <strain evidence="1 2">Ueda107</strain>
    </source>
</reference>
<dbReference type="AlphaFoldDB" id="B3PCF2"/>
<dbReference type="KEGG" id="cja:CJA_1268"/>
<dbReference type="OrthoDB" id="547680at2"/>
<evidence type="ECO:0000313" key="2">
    <source>
        <dbReference type="Proteomes" id="UP000001036"/>
    </source>
</evidence>
<organism evidence="1 2">
    <name type="scientific">Cellvibrio japonicus (strain Ueda107)</name>
    <name type="common">Pseudomonas fluorescens subsp. cellulosa</name>
    <dbReference type="NCBI Taxonomy" id="498211"/>
    <lineage>
        <taxon>Bacteria</taxon>
        <taxon>Pseudomonadati</taxon>
        <taxon>Pseudomonadota</taxon>
        <taxon>Gammaproteobacteria</taxon>
        <taxon>Cellvibrionales</taxon>
        <taxon>Cellvibrionaceae</taxon>
        <taxon>Cellvibrio</taxon>
    </lineage>
</organism>
<dbReference type="Gene3D" id="3.40.190.10">
    <property type="entry name" value="Periplasmic binding protein-like II"/>
    <property type="match status" value="2"/>
</dbReference>
<dbReference type="RefSeq" id="WP_012486906.1">
    <property type="nucleotide sequence ID" value="NC_010995.1"/>
</dbReference>
<sequence length="285" mass="33885">MLSLRPHFHALGHWLLLGLLTCASHGSYGEKPLHLRLIDPQQVEPESTRHYYIRALELALSKTATANEKLQFHFIDQSVGRERVRAMIMHDELDVMWSSSTREREEHLEAVKFNLLRGINEYRFLLIRKQDQARFKPIHDLEGLRKFTLGSGTHWSDTDIFRRHGFRVVTAWNHESLFRMLAAKRFDFMARTYNEIQREIRERPELNLVVENHLLLRYEQPIYFFVHKNNQELARRLERGLQLAQADGSLGELFFSIEEFKDAWNALQHMDRTIIHLPTFDRDQD</sequence>
<accession>B3PCF2</accession>
<dbReference type="eggNOG" id="COG0834">
    <property type="taxonomic scope" value="Bacteria"/>
</dbReference>
<dbReference type="EMBL" id="CP000934">
    <property type="protein sequence ID" value="ACE85956.1"/>
    <property type="molecule type" value="Genomic_DNA"/>
</dbReference>
<name>B3PCF2_CELJU</name>